<evidence type="ECO:0000259" key="1">
    <source>
        <dbReference type="PROSITE" id="PS51781"/>
    </source>
</evidence>
<accession>A0ABS2ZNW0</accession>
<dbReference type="Gene3D" id="2.30.30.40">
    <property type="entry name" value="SH3 Domains"/>
    <property type="match status" value="1"/>
</dbReference>
<dbReference type="SMART" id="SM00287">
    <property type="entry name" value="SH3b"/>
    <property type="match status" value="1"/>
</dbReference>
<evidence type="ECO:0000313" key="2">
    <source>
        <dbReference type="EMBL" id="MBN3554068.1"/>
    </source>
</evidence>
<dbReference type="PROSITE" id="PS51781">
    <property type="entry name" value="SH3B"/>
    <property type="match status" value="1"/>
</dbReference>
<protein>
    <submittedName>
        <fullName evidence="2">SpoIID/LytB domain-containing protein</fullName>
    </submittedName>
</protein>
<name>A0ABS2ZNW0_9BACL</name>
<evidence type="ECO:0000313" key="3">
    <source>
        <dbReference type="Proteomes" id="UP001296923"/>
    </source>
</evidence>
<dbReference type="Pfam" id="PF08239">
    <property type="entry name" value="SH3_3"/>
    <property type="match status" value="1"/>
</dbReference>
<dbReference type="Gene3D" id="3.30.457.10">
    <property type="entry name" value="Copper amine oxidase-like, N-terminal domain"/>
    <property type="match status" value="1"/>
</dbReference>
<proteinExistence type="predicted"/>
<dbReference type="Pfam" id="PF08486">
    <property type="entry name" value="SpoIID"/>
    <property type="match status" value="1"/>
</dbReference>
<dbReference type="InterPro" id="IPR036582">
    <property type="entry name" value="Mao_N_sf"/>
</dbReference>
<dbReference type="EMBL" id="JAFHKR010000038">
    <property type="protein sequence ID" value="MBN3554068.1"/>
    <property type="molecule type" value="Genomic_DNA"/>
</dbReference>
<dbReference type="NCBIfam" id="TIGR02669">
    <property type="entry name" value="SpoIID_LytB"/>
    <property type="match status" value="1"/>
</dbReference>
<dbReference type="InterPro" id="IPR013693">
    <property type="entry name" value="SpoIID/LytB_N"/>
</dbReference>
<reference evidence="2 3" key="1">
    <citation type="submission" date="2021-01" db="EMBL/GenBank/DDBJ databases">
        <title>Genome Sequencing of Type Strains.</title>
        <authorList>
            <person name="Lemaire J.F."/>
            <person name="Inderbitzin P."/>
            <person name="Collins S.B."/>
            <person name="Wespe N."/>
            <person name="Knight-Connoni V."/>
        </authorList>
    </citation>
    <scope>NUCLEOTIDE SEQUENCE [LARGE SCALE GENOMIC DNA]</scope>
    <source>
        <strain evidence="2 3">DSM 23009</strain>
    </source>
</reference>
<sequence length="625" mass="68350">MKKYLVSLLVVTLVLSSIFISKQKEAYAADPVVSVSLNMYIQNATALSFLPKGTYKVTEGGKTLGSGKKYTVKVVKGELYLYNGSILVTKGRTLTVKPNVVASTHLLTLYGKKTLSYMGTMKFTVEGSKYIRPINSLPIEEYIKGVVPGEMDSSYHLQALKSQAIIARSYVMYKVSAKKNINDTPSYQHYTGYNKENNKTDKAIMETKGKVLTYQGKVVETLYNASNGGYTETNRGAWPGVGAPKLPYFIAKPDSYDSKKLWTKTFSRKQISLAGKNVKKPDSWWGSVVEKDKALSNVLKEKLTASNQTSKIVEISSVALPKERTEGKRLLQVAFYVTYFMKDASGMVIKNTKGEAKLYGKKVTISADQFKSALGLTSKYVTGLSKTSTHFKVSGLGNGHGVGLSQIGANARAKGGLGYREVLAFYYPNTSLKNDKTSSIPSALQVTGKVNYEGVNIRKSPTTSSASLGKGKLGQAVTVLGKTKEWYKIKIGSLTGYMHEDYVTVNQQLAYKNGITPISSGRIQYLGSNLVIEKNTVYVPLVGLSKRYAMTSKVSGSTISITSGSRKVTASLVSNTATVNGVKKTLSVRPKMIYKAVYVPASFLSETGLAYYYEEKAEGVLWINR</sequence>
<dbReference type="Pfam" id="PF07833">
    <property type="entry name" value="Cu_amine_oxidN1"/>
    <property type="match status" value="1"/>
</dbReference>
<dbReference type="SUPFAM" id="SSF55383">
    <property type="entry name" value="Copper amine oxidase, domain N"/>
    <property type="match status" value="1"/>
</dbReference>
<dbReference type="PANTHER" id="PTHR30032">
    <property type="entry name" value="N-ACETYLMURAMOYL-L-ALANINE AMIDASE-RELATED"/>
    <property type="match status" value="1"/>
</dbReference>
<gene>
    <name evidence="2" type="ORF">JYA63_07330</name>
</gene>
<organism evidence="2 3">
    <name type="scientific">Fictibacillus nanhaiensis</name>
    <dbReference type="NCBI Taxonomy" id="742169"/>
    <lineage>
        <taxon>Bacteria</taxon>
        <taxon>Bacillati</taxon>
        <taxon>Bacillota</taxon>
        <taxon>Bacilli</taxon>
        <taxon>Bacillales</taxon>
        <taxon>Fictibacillaceae</taxon>
        <taxon>Fictibacillus</taxon>
    </lineage>
</organism>
<comment type="caution">
    <text evidence="2">The sequence shown here is derived from an EMBL/GenBank/DDBJ whole genome shotgun (WGS) entry which is preliminary data.</text>
</comment>
<dbReference type="Proteomes" id="UP001296923">
    <property type="component" value="Unassembled WGS sequence"/>
</dbReference>
<dbReference type="InterPro" id="IPR012854">
    <property type="entry name" value="Cu_amine_oxidase-like_N"/>
</dbReference>
<dbReference type="InterPro" id="IPR003646">
    <property type="entry name" value="SH3-like_bac-type"/>
</dbReference>
<feature type="domain" description="SH3b" evidence="1">
    <location>
        <begin position="445"/>
        <end position="507"/>
    </location>
</feature>
<keyword evidence="3" id="KW-1185">Reference proteome</keyword>
<dbReference type="PANTHER" id="PTHR30032:SF4">
    <property type="entry name" value="AMIDASE ENHANCER"/>
    <property type="match status" value="1"/>
</dbReference>
<dbReference type="InterPro" id="IPR013486">
    <property type="entry name" value="SpoIID/LytB"/>
</dbReference>
<dbReference type="InterPro" id="IPR051922">
    <property type="entry name" value="Bact_Sporulation_Assoc"/>
</dbReference>
<dbReference type="RefSeq" id="WP_205725125.1">
    <property type="nucleotide sequence ID" value="NZ_JAFHKR010000038.1"/>
</dbReference>